<sequence>MTENLTLSAPANLRDLGGIPAVGGTVRRGVAIRADDLSLTPREDAETLIADGLAAVIDLRTPGEVRNTGRGVFGELPVAYHHLPLMPGLRPTAGPGSGVDPRDPVGMGGMYADLFSTAAGQIVTALAVLAVTPGATAFHCSAGKDRTGVLAAAFLLALGADDDDVVADYAVTGTNIAAVGRRLQPLMGAILASHGVNRNTFTRSAIGQDFSAVAMETALATLRQRHGDPLRPLREAGLGDELVAMLRRRAVDPA</sequence>
<evidence type="ECO:0000259" key="1">
    <source>
        <dbReference type="PROSITE" id="PS50056"/>
    </source>
</evidence>
<dbReference type="AlphaFoldDB" id="A0A1H8W4C1"/>
<dbReference type="InterPro" id="IPR029021">
    <property type="entry name" value="Prot-tyrosine_phosphatase-like"/>
</dbReference>
<dbReference type="OrthoDB" id="1188001at2"/>
<dbReference type="Pfam" id="PF13350">
    <property type="entry name" value="Y_phosphatase3"/>
    <property type="match status" value="1"/>
</dbReference>
<dbReference type="Gene3D" id="3.90.190.10">
    <property type="entry name" value="Protein tyrosine phosphatase superfamily"/>
    <property type="match status" value="1"/>
</dbReference>
<dbReference type="RefSeq" id="WP_091947886.1">
    <property type="nucleotide sequence ID" value="NZ_FOEE01000016.1"/>
</dbReference>
<dbReference type="STRING" id="673521.SAMN05660991_04030"/>
<evidence type="ECO:0000313" key="3">
    <source>
        <dbReference type="Proteomes" id="UP000198960"/>
    </source>
</evidence>
<dbReference type="InterPro" id="IPR016130">
    <property type="entry name" value="Tyr_Pase_AS"/>
</dbReference>
<dbReference type="SUPFAM" id="SSF52799">
    <property type="entry name" value="(Phosphotyrosine protein) phosphatases II"/>
    <property type="match status" value="1"/>
</dbReference>
<feature type="domain" description="Tyrosine specific protein phosphatases" evidence="1">
    <location>
        <begin position="113"/>
        <end position="166"/>
    </location>
</feature>
<accession>A0A1H8W4C1</accession>
<dbReference type="PROSITE" id="PS50056">
    <property type="entry name" value="TYR_PHOSPHATASE_2"/>
    <property type="match status" value="1"/>
</dbReference>
<name>A0A1H8W4C1_9ACTN</name>
<dbReference type="GO" id="GO:0004721">
    <property type="term" value="F:phosphoprotein phosphatase activity"/>
    <property type="evidence" value="ECO:0007669"/>
    <property type="project" value="InterPro"/>
</dbReference>
<dbReference type="EMBL" id="FOEE01000016">
    <property type="protein sequence ID" value="SEP22393.1"/>
    <property type="molecule type" value="Genomic_DNA"/>
</dbReference>
<keyword evidence="3" id="KW-1185">Reference proteome</keyword>
<protein>
    <submittedName>
        <fullName evidence="2">Tyrosine phosphatase family protein</fullName>
    </submittedName>
</protein>
<organism evidence="2 3">
    <name type="scientific">Trujillonella endophytica</name>
    <dbReference type="NCBI Taxonomy" id="673521"/>
    <lineage>
        <taxon>Bacteria</taxon>
        <taxon>Bacillati</taxon>
        <taxon>Actinomycetota</taxon>
        <taxon>Actinomycetes</taxon>
        <taxon>Geodermatophilales</taxon>
        <taxon>Geodermatophilaceae</taxon>
        <taxon>Trujillonella</taxon>
    </lineage>
</organism>
<dbReference type="InterPro" id="IPR026893">
    <property type="entry name" value="Tyr/Ser_Pase_IphP-type"/>
</dbReference>
<gene>
    <name evidence="2" type="ORF">SAMN05660991_04030</name>
</gene>
<dbReference type="Proteomes" id="UP000198960">
    <property type="component" value="Unassembled WGS sequence"/>
</dbReference>
<evidence type="ECO:0000313" key="2">
    <source>
        <dbReference type="EMBL" id="SEP22393.1"/>
    </source>
</evidence>
<dbReference type="PROSITE" id="PS00383">
    <property type="entry name" value="TYR_PHOSPHATASE_1"/>
    <property type="match status" value="1"/>
</dbReference>
<reference evidence="3" key="1">
    <citation type="submission" date="2016-10" db="EMBL/GenBank/DDBJ databases">
        <authorList>
            <person name="Varghese N."/>
            <person name="Submissions S."/>
        </authorList>
    </citation>
    <scope>NUCLEOTIDE SEQUENCE [LARGE SCALE GENOMIC DNA]</scope>
    <source>
        <strain evidence="3">DSM 45413</strain>
    </source>
</reference>
<dbReference type="InterPro" id="IPR000387">
    <property type="entry name" value="Tyr_Pase_dom"/>
</dbReference>
<proteinExistence type="predicted"/>